<dbReference type="AlphaFoldDB" id="A0A9W6BEP3"/>
<evidence type="ECO:0000256" key="2">
    <source>
        <dbReference type="SAM" id="MobiDB-lite"/>
    </source>
</evidence>
<dbReference type="SUPFAM" id="SSF47923">
    <property type="entry name" value="Ypt/Rab-GAP domain of gyp1p"/>
    <property type="match status" value="1"/>
</dbReference>
<dbReference type="PROSITE" id="PS50086">
    <property type="entry name" value="TBC_RABGAP"/>
    <property type="match status" value="1"/>
</dbReference>
<evidence type="ECO:0000313" key="5">
    <source>
        <dbReference type="Proteomes" id="UP001165080"/>
    </source>
</evidence>
<feature type="compositionally biased region" description="Low complexity" evidence="2">
    <location>
        <begin position="140"/>
        <end position="154"/>
    </location>
</feature>
<dbReference type="Pfam" id="PF00566">
    <property type="entry name" value="RabGAP-TBC"/>
    <property type="match status" value="1"/>
</dbReference>
<accession>A0A9W6BEP3</accession>
<proteinExistence type="predicted"/>
<feature type="compositionally biased region" description="Basic residues" evidence="2">
    <location>
        <begin position="115"/>
        <end position="124"/>
    </location>
</feature>
<dbReference type="InterPro" id="IPR035969">
    <property type="entry name" value="Rab-GAP_TBC_sf"/>
</dbReference>
<organism evidence="4 5">
    <name type="scientific">Pleodorina starrii</name>
    <dbReference type="NCBI Taxonomy" id="330485"/>
    <lineage>
        <taxon>Eukaryota</taxon>
        <taxon>Viridiplantae</taxon>
        <taxon>Chlorophyta</taxon>
        <taxon>core chlorophytes</taxon>
        <taxon>Chlorophyceae</taxon>
        <taxon>CS clade</taxon>
        <taxon>Chlamydomonadales</taxon>
        <taxon>Volvocaceae</taxon>
        <taxon>Pleodorina</taxon>
    </lineage>
</organism>
<sequence>MADLAVPFLELYADDAQAFAVFRTFMARARQNFLPGMHSVQRQMRLLGTALQRVDSQLHRHLAATGAGSYVFAFQMLLLQLRREVSLPDTFTLWERMWASEELLTAARREQRQLQHQRQRRGRSALRGLRWRPASTTAEAASQQGGPTGAAAAEPPAPPPSGGGAAEAEGGLQQGQGVAPAPARGVPEAPATEADGGAERVDLCVYVVAAALRAQRRALLGCHSMEEVVQFVNRFPPPGNVVALVRDAERIYRACEEGDGGAAVGPLRILSGCWRPHQQPLPATAGGSQAWAAPP</sequence>
<dbReference type="PANTHER" id="PTHR22957">
    <property type="entry name" value="TBC1 DOMAIN FAMILY MEMBER GTPASE-ACTIVATING PROTEIN"/>
    <property type="match status" value="1"/>
</dbReference>
<dbReference type="InterPro" id="IPR000195">
    <property type="entry name" value="Rab-GAP-TBC_dom"/>
</dbReference>
<comment type="caution">
    <text evidence="4">The sequence shown here is derived from an EMBL/GenBank/DDBJ whole genome shotgun (WGS) entry which is preliminary data.</text>
</comment>
<dbReference type="Proteomes" id="UP001165080">
    <property type="component" value="Unassembled WGS sequence"/>
</dbReference>
<dbReference type="PANTHER" id="PTHR22957:SF502">
    <property type="entry name" value="SMALL G PROTEIN SIGNALING MODULATOR 2-RELATED"/>
    <property type="match status" value="1"/>
</dbReference>
<evidence type="ECO:0000256" key="1">
    <source>
        <dbReference type="ARBA" id="ARBA00022468"/>
    </source>
</evidence>
<feature type="region of interest" description="Disordered" evidence="2">
    <location>
        <begin position="113"/>
        <end position="194"/>
    </location>
</feature>
<protein>
    <recommendedName>
        <fullName evidence="3">Rab-GAP TBC domain-containing protein</fullName>
    </recommendedName>
</protein>
<dbReference type="EMBL" id="BRXU01000003">
    <property type="protein sequence ID" value="GLC50363.1"/>
    <property type="molecule type" value="Genomic_DNA"/>
</dbReference>
<feature type="compositionally biased region" description="Low complexity" evidence="2">
    <location>
        <begin position="166"/>
        <end position="177"/>
    </location>
</feature>
<evidence type="ECO:0000313" key="4">
    <source>
        <dbReference type="EMBL" id="GLC50363.1"/>
    </source>
</evidence>
<gene>
    <name evidence="4" type="primary">PLEST000160</name>
    <name evidence="4" type="ORF">PLESTB_000370800</name>
</gene>
<reference evidence="4 5" key="1">
    <citation type="journal article" date="2023" name="Commun. Biol.">
        <title>Reorganization of the ancestral sex-determining regions during the evolution of trioecy in Pleodorina starrii.</title>
        <authorList>
            <person name="Takahashi K."/>
            <person name="Suzuki S."/>
            <person name="Kawai-Toyooka H."/>
            <person name="Yamamoto K."/>
            <person name="Hamaji T."/>
            <person name="Ootsuki R."/>
            <person name="Yamaguchi H."/>
            <person name="Kawachi M."/>
            <person name="Higashiyama T."/>
            <person name="Nozaki H."/>
        </authorList>
    </citation>
    <scope>NUCLEOTIDE SEQUENCE [LARGE SCALE GENOMIC DNA]</scope>
    <source>
        <strain evidence="4 5">NIES-4479</strain>
    </source>
</reference>
<dbReference type="GO" id="GO:0005096">
    <property type="term" value="F:GTPase activator activity"/>
    <property type="evidence" value="ECO:0007669"/>
    <property type="project" value="UniProtKB-KW"/>
</dbReference>
<keyword evidence="5" id="KW-1185">Reference proteome</keyword>
<evidence type="ECO:0000259" key="3">
    <source>
        <dbReference type="PROSITE" id="PS50086"/>
    </source>
</evidence>
<dbReference type="Gene3D" id="1.10.472.80">
    <property type="entry name" value="Ypt/Rab-GAP domain of gyp1p, domain 3"/>
    <property type="match status" value="1"/>
</dbReference>
<feature type="domain" description="Rab-GAP TBC" evidence="3">
    <location>
        <begin position="1"/>
        <end position="101"/>
    </location>
</feature>
<name>A0A9W6BEP3_9CHLO</name>
<dbReference type="OrthoDB" id="10264062at2759"/>
<keyword evidence="1" id="KW-0343">GTPase activation</keyword>